<dbReference type="RefSeq" id="WP_103458701.1">
    <property type="nucleotide sequence ID" value="NZ_MKZP01000068.1"/>
</dbReference>
<dbReference type="Proteomes" id="UP000236165">
    <property type="component" value="Unassembled WGS sequence"/>
</dbReference>
<dbReference type="AlphaFoldDB" id="A0AAP8KS12"/>
<organism evidence="1 2">
    <name type="scientific">Bacillus mycoides</name>
    <dbReference type="NCBI Taxonomy" id="1405"/>
    <lineage>
        <taxon>Bacteria</taxon>
        <taxon>Bacillati</taxon>
        <taxon>Bacillota</taxon>
        <taxon>Bacilli</taxon>
        <taxon>Bacillales</taxon>
        <taxon>Bacillaceae</taxon>
        <taxon>Bacillus</taxon>
        <taxon>Bacillus cereus group</taxon>
    </lineage>
</organism>
<evidence type="ECO:0000313" key="1">
    <source>
        <dbReference type="EMBL" id="PJN64530.1"/>
    </source>
</evidence>
<reference evidence="1 2" key="1">
    <citation type="submission" date="2016-10" db="EMBL/GenBank/DDBJ databases">
        <title>Genome Sequence of Bacillus weihenstephanensis GM6LP.</title>
        <authorList>
            <person name="Poehlein A."/>
            <person name="Wemheuer F."/>
            <person name="Hollensteiner J."/>
            <person name="Wemheuer B."/>
        </authorList>
    </citation>
    <scope>NUCLEOTIDE SEQUENCE [LARGE SCALE GENOMIC DNA]</scope>
    <source>
        <strain evidence="1 2">GM6LP</strain>
    </source>
</reference>
<protein>
    <submittedName>
        <fullName evidence="1">Uncharacterized protein</fullName>
    </submittedName>
</protein>
<name>A0AAP8KS12_BACMY</name>
<comment type="caution">
    <text evidence="1">The sequence shown here is derived from an EMBL/GenBank/DDBJ whole genome shotgun (WGS) entry which is preliminary data.</text>
</comment>
<gene>
    <name evidence="1" type="ORF">BACWE_50960</name>
</gene>
<sequence>MNHETNIYRVCEQFGAPLPPNDTPNTPPHNPVDLQNMCKSIGRWTYFWTNSTIGNFWVYVTLIGIEGSPIGPFNTILGCLKNGRQGIILPLNQITDYEIR</sequence>
<accession>A0AAP8KS12</accession>
<proteinExistence type="predicted"/>
<evidence type="ECO:0000313" key="2">
    <source>
        <dbReference type="Proteomes" id="UP000236165"/>
    </source>
</evidence>
<dbReference type="EMBL" id="MKZQ01000070">
    <property type="protein sequence ID" value="PJN64530.1"/>
    <property type="molecule type" value="Genomic_DNA"/>
</dbReference>